<name>A0A1G7U743_9BACT</name>
<dbReference type="InterPro" id="IPR001322">
    <property type="entry name" value="Lamin_tail_dom"/>
</dbReference>
<gene>
    <name evidence="3" type="ORF">SAMN04487901_10413</name>
</gene>
<dbReference type="SUPFAM" id="SSF74853">
    <property type="entry name" value="Lamin A/C globular tail domain"/>
    <property type="match status" value="1"/>
</dbReference>
<dbReference type="Gene3D" id="2.60.40.10">
    <property type="entry name" value="Immunoglobulins"/>
    <property type="match status" value="1"/>
</dbReference>
<protein>
    <submittedName>
        <fullName evidence="3">Lamin Tail Domain</fullName>
    </submittedName>
</protein>
<feature type="chain" id="PRO_5011787029" evidence="1">
    <location>
        <begin position="25"/>
        <end position="407"/>
    </location>
</feature>
<keyword evidence="4" id="KW-1185">Reference proteome</keyword>
<accession>A0A1G7U743</accession>
<evidence type="ECO:0000256" key="1">
    <source>
        <dbReference type="SAM" id="SignalP"/>
    </source>
</evidence>
<dbReference type="RefSeq" id="WP_255399753.1">
    <property type="nucleotide sequence ID" value="NZ_FNCQ01000004.1"/>
</dbReference>
<dbReference type="Pfam" id="PF16215">
    <property type="entry name" value="DUF4876"/>
    <property type="match status" value="1"/>
</dbReference>
<dbReference type="STRING" id="645274.SAMN04487901_10413"/>
<keyword evidence="1" id="KW-0732">Signal</keyword>
<dbReference type="InterPro" id="IPR013783">
    <property type="entry name" value="Ig-like_fold"/>
</dbReference>
<dbReference type="Proteomes" id="UP000198779">
    <property type="component" value="Unassembled WGS sequence"/>
</dbReference>
<reference evidence="4" key="1">
    <citation type="submission" date="2016-10" db="EMBL/GenBank/DDBJ databases">
        <authorList>
            <person name="Varghese N."/>
            <person name="Submissions S."/>
        </authorList>
    </citation>
    <scope>NUCLEOTIDE SEQUENCE [LARGE SCALE GENOMIC DNA]</scope>
    <source>
        <strain evidence="4">BP1-148</strain>
    </source>
</reference>
<evidence type="ECO:0000313" key="3">
    <source>
        <dbReference type="EMBL" id="SDG43442.1"/>
    </source>
</evidence>
<feature type="domain" description="LTD" evidence="2">
    <location>
        <begin position="125"/>
        <end position="359"/>
    </location>
</feature>
<sequence length="407" mass="44376">MTKRLHTILVACGLFALTSCVDYSDATSETSARVQILMPKEFTGTSTLAGHEVILQQGSTRLSATTDANGVATFNGIIPDVYDISCSWEITEAEYHQATGSNQSVSGCTVSGSQNSLLIKEEQTITLSTQLSINQDIIIGKIYYAGSKDNNNRNYMAGRFIEIYNQSNKEIDVAGFYIGLVEAESTQAYTLQNLHDAYADSVVLLKQIFRIPATTSHKVAAGGSVLIVNSAIDHTANNTSMEYDLSGADFEAKDYSSNPVQNNPATPALELIYTMYPSISNMNLVQSGPCGVVIFRTDEDPASLPTTYPYGKTSGNQWKLLPKRMILDAVEVLSNKNTGVDVATKRLYDDLDAGYTYINSTSGRNGEVVYRKTSKHATDGHAVLMDTNNSSNDFKVSTTIKPREYDE</sequence>
<evidence type="ECO:0000259" key="2">
    <source>
        <dbReference type="PROSITE" id="PS51841"/>
    </source>
</evidence>
<proteinExistence type="predicted"/>
<dbReference type="AlphaFoldDB" id="A0A1G7U743"/>
<evidence type="ECO:0000313" key="4">
    <source>
        <dbReference type="Proteomes" id="UP000198779"/>
    </source>
</evidence>
<dbReference type="InterPro" id="IPR036415">
    <property type="entry name" value="Lamin_tail_dom_sf"/>
</dbReference>
<feature type="signal peptide" evidence="1">
    <location>
        <begin position="1"/>
        <end position="24"/>
    </location>
</feature>
<dbReference type="InterPro" id="IPR032627">
    <property type="entry name" value="DUF4876"/>
</dbReference>
<dbReference type="EMBL" id="FNCQ01000004">
    <property type="protein sequence ID" value="SDG43442.1"/>
    <property type="molecule type" value="Genomic_DNA"/>
</dbReference>
<dbReference type="PROSITE" id="PS51841">
    <property type="entry name" value="LTD"/>
    <property type="match status" value="1"/>
</dbReference>
<organism evidence="3 4">
    <name type="scientific">Prevotella communis</name>
    <dbReference type="NCBI Taxonomy" id="2913614"/>
    <lineage>
        <taxon>Bacteria</taxon>
        <taxon>Pseudomonadati</taxon>
        <taxon>Bacteroidota</taxon>
        <taxon>Bacteroidia</taxon>
        <taxon>Bacteroidales</taxon>
        <taxon>Prevotellaceae</taxon>
        <taxon>Prevotella</taxon>
    </lineage>
</organism>
<dbReference type="PROSITE" id="PS51257">
    <property type="entry name" value="PROKAR_LIPOPROTEIN"/>
    <property type="match status" value="1"/>
</dbReference>